<comment type="similarity">
    <text evidence="1">Belongs to the DCK/DGK family.</text>
</comment>
<feature type="binding site" evidence="3">
    <location>
        <position position="83"/>
    </location>
    <ligand>
        <name>substrate</name>
    </ligand>
</feature>
<keyword evidence="5" id="KW-0808">Transferase</keyword>
<sequence>MMIIMSGAIGAGKSNLTQILSDHLGTQPFYEPVEDNPILPLFYADPDRYAFLLQIYFLNKRFKTIKEAMVHDNNVLDRSIYEDSLFFHMNAEMGRCGDKEVGVYDELLANMMEELPYCAYKKAPDLLVHIDVNLSTMLDHIKMRGRDYEQVENDASLMDYYKNLLDHYKPWYQEYDASPKMVIDGNRYDFVNNLEDRKDVLKQIDDQLLALGKLSKEEYDHLMEKIRDMSL</sequence>
<evidence type="ECO:0000256" key="2">
    <source>
        <dbReference type="PIRSR" id="PIRSR000705-1"/>
    </source>
</evidence>
<dbReference type="Pfam" id="PF01712">
    <property type="entry name" value="dNK"/>
    <property type="match status" value="1"/>
</dbReference>
<feature type="domain" description="Deoxynucleoside kinase" evidence="4">
    <location>
        <begin position="3"/>
        <end position="206"/>
    </location>
</feature>
<dbReference type="GO" id="GO:0019136">
    <property type="term" value="F:deoxynucleoside kinase activity"/>
    <property type="evidence" value="ECO:0007669"/>
    <property type="project" value="InterPro"/>
</dbReference>
<feature type="binding site" evidence="3">
    <location>
        <position position="78"/>
    </location>
    <ligand>
        <name>substrate</name>
    </ligand>
</feature>
<name>A0A3G9J4F5_9FIRM</name>
<dbReference type="FunCoup" id="A0A3G9J4F5">
    <property type="interactions" value="223"/>
</dbReference>
<dbReference type="KEGG" id="ebm:SG0102_05700"/>
<dbReference type="PANTHER" id="PTHR10513">
    <property type="entry name" value="DEOXYNUCLEOSIDE KINASE"/>
    <property type="match status" value="1"/>
</dbReference>
<dbReference type="InParanoid" id="A0A3G9J4F5"/>
<dbReference type="InterPro" id="IPR050566">
    <property type="entry name" value="Deoxyribonucleoside_kinase"/>
</dbReference>
<keyword evidence="5" id="KW-0418">Kinase</keyword>
<dbReference type="InterPro" id="IPR002624">
    <property type="entry name" value="DCK/DGK"/>
</dbReference>
<feature type="active site" description="Proton acceptor" evidence="2">
    <location>
        <position position="77"/>
    </location>
</feature>
<accession>A0A3G9J4F5</accession>
<evidence type="ECO:0000313" key="6">
    <source>
        <dbReference type="Proteomes" id="UP000268059"/>
    </source>
</evidence>
<dbReference type="PIRSF" id="PIRSF000705">
    <property type="entry name" value="DNK"/>
    <property type="match status" value="1"/>
</dbReference>
<organism evidence="5 6">
    <name type="scientific">Intestinibaculum porci</name>
    <dbReference type="NCBI Taxonomy" id="2487118"/>
    <lineage>
        <taxon>Bacteria</taxon>
        <taxon>Bacillati</taxon>
        <taxon>Bacillota</taxon>
        <taxon>Erysipelotrichia</taxon>
        <taxon>Erysipelotrichales</taxon>
        <taxon>Erysipelotrichaceae</taxon>
        <taxon>Intestinibaculum</taxon>
    </lineage>
</organism>
<feature type="binding site" evidence="3">
    <location>
        <position position="43"/>
    </location>
    <ligand>
        <name>substrate</name>
    </ligand>
</feature>
<dbReference type="PANTHER" id="PTHR10513:SF35">
    <property type="entry name" value="DEOXYADENOSINE KINASE"/>
    <property type="match status" value="1"/>
</dbReference>
<dbReference type="Proteomes" id="UP000268059">
    <property type="component" value="Chromosome"/>
</dbReference>
<dbReference type="GO" id="GO:0005524">
    <property type="term" value="F:ATP binding"/>
    <property type="evidence" value="ECO:0007669"/>
    <property type="project" value="InterPro"/>
</dbReference>
<evidence type="ECO:0000256" key="1">
    <source>
        <dbReference type="ARBA" id="ARBA00007420"/>
    </source>
</evidence>
<dbReference type="Gene3D" id="3.40.50.300">
    <property type="entry name" value="P-loop containing nucleotide triphosphate hydrolases"/>
    <property type="match status" value="1"/>
</dbReference>
<dbReference type="CDD" id="cd01673">
    <property type="entry name" value="dNK"/>
    <property type="match status" value="1"/>
</dbReference>
<keyword evidence="6" id="KW-1185">Reference proteome</keyword>
<protein>
    <submittedName>
        <fullName evidence="5">Deoxyguanosine kinase</fullName>
    </submittedName>
</protein>
<dbReference type="AlphaFoldDB" id="A0A3G9J4F5"/>
<evidence type="ECO:0000313" key="5">
    <source>
        <dbReference type="EMBL" id="BBH25636.1"/>
    </source>
</evidence>
<dbReference type="EMBL" id="AP019309">
    <property type="protein sequence ID" value="BBH25636.1"/>
    <property type="molecule type" value="Genomic_DNA"/>
</dbReference>
<feature type="binding site" evidence="3">
    <location>
        <position position="54"/>
    </location>
    <ligand>
        <name>substrate</name>
    </ligand>
</feature>
<proteinExistence type="inferred from homology"/>
<feature type="binding site" evidence="3">
    <location>
        <position position="149"/>
    </location>
    <ligand>
        <name>substrate</name>
    </ligand>
</feature>
<dbReference type="InterPro" id="IPR027417">
    <property type="entry name" value="P-loop_NTPase"/>
</dbReference>
<evidence type="ECO:0000259" key="4">
    <source>
        <dbReference type="Pfam" id="PF01712"/>
    </source>
</evidence>
<dbReference type="GO" id="GO:0005737">
    <property type="term" value="C:cytoplasm"/>
    <property type="evidence" value="ECO:0007669"/>
    <property type="project" value="TreeGrafter"/>
</dbReference>
<evidence type="ECO:0000256" key="3">
    <source>
        <dbReference type="PIRSR" id="PIRSR000705-2"/>
    </source>
</evidence>
<dbReference type="InterPro" id="IPR031314">
    <property type="entry name" value="DNK_dom"/>
</dbReference>
<reference evidence="5 6" key="1">
    <citation type="submission" date="2018-11" db="EMBL/GenBank/DDBJ databases">
        <title>Novel Erysipelotrichaceae bacterium isolated from small intestine of a swine.</title>
        <authorList>
            <person name="Kim J.S."/>
            <person name="Choe H."/>
            <person name="Lee Y.R."/>
            <person name="Kim K.M."/>
            <person name="Park D.S."/>
        </authorList>
    </citation>
    <scope>NUCLEOTIDE SEQUENCE [LARGE SCALE GENOMIC DNA]</scope>
    <source>
        <strain evidence="5 6">SG0102</strain>
    </source>
</reference>
<dbReference type="SUPFAM" id="SSF52540">
    <property type="entry name" value="P-loop containing nucleoside triphosphate hydrolases"/>
    <property type="match status" value="1"/>
</dbReference>
<gene>
    <name evidence="5" type="ORF">SG0102_05700</name>
</gene>
<feature type="binding site" evidence="3">
    <location>
        <position position="31"/>
    </location>
    <ligand>
        <name>substrate</name>
    </ligand>
</feature>